<dbReference type="AlphaFoldDB" id="A0A5Q0BSI9"/>
<dbReference type="PANTHER" id="PTHR31377:SF0">
    <property type="entry name" value="AGMATINE DEIMINASE-RELATED"/>
    <property type="match status" value="1"/>
</dbReference>
<dbReference type="InParanoid" id="A0A5Q0BSI9"/>
<dbReference type="GO" id="GO:0047632">
    <property type="term" value="F:agmatine deiminase activity"/>
    <property type="evidence" value="ECO:0007669"/>
    <property type="project" value="TreeGrafter"/>
</dbReference>
<dbReference type="OrthoDB" id="9808013at2"/>
<proteinExistence type="predicted"/>
<reference evidence="2 3" key="1">
    <citation type="submission" date="2019-09" db="EMBL/GenBank/DDBJ databases">
        <title>Ecophysiology of the spiral-shaped methanotroph Methylospira mobilis as revealed by the complete genome sequence.</title>
        <authorList>
            <person name="Oshkin I.Y."/>
            <person name="Dedysh S.N."/>
            <person name="Miroshnikov K."/>
            <person name="Danilova O.V."/>
            <person name="Hakobyan A."/>
            <person name="Liesack W."/>
        </authorList>
    </citation>
    <scope>NUCLEOTIDE SEQUENCE [LARGE SCALE GENOMIC DNA]</scope>
    <source>
        <strain evidence="2 3">Shm1</strain>
    </source>
</reference>
<name>A0A5Q0BSI9_9GAMM</name>
<sequence>MCQLDRNIIVTDSDSVFFPPEWAHQYAVLLAWPYAEGDFSPWLMDVEQTYLLIAAAVSQRQRLIIACHDEKLQQRVERLLDEHGIQADRIALVVLPYNDVWVRDTAPITVDTTDAVRFLNFRFNAWGGKYEHADDASLAGRLHASGVLGSHPIQHIDFVLEGGSLETDGTGTLLTTTRCLLNPNRNPGLNQAQIEQKLKHYLGLNRILWLQHGYTEGDDTDAHIDTLARFAPNGAILYTACDRHDDPLYIELKYMEAELQALRTEDNCPYHLVELPIPGVIASENGERLPATYANFLIINEAVLVPVYDDDPADKLALERIAGCFPDREIIAIPATPLIRQYGSIHCMTMQFPDFQLDG</sequence>
<keyword evidence="1" id="KW-0378">Hydrolase</keyword>
<dbReference type="Gene3D" id="3.75.10.10">
    <property type="entry name" value="L-arginine/glycine Amidinotransferase, Chain A"/>
    <property type="match status" value="1"/>
</dbReference>
<dbReference type="SUPFAM" id="SSF55909">
    <property type="entry name" value="Pentein"/>
    <property type="match status" value="1"/>
</dbReference>
<evidence type="ECO:0000313" key="3">
    <source>
        <dbReference type="Proteomes" id="UP000325755"/>
    </source>
</evidence>
<keyword evidence="3" id="KW-1185">Reference proteome</keyword>
<evidence type="ECO:0000313" key="2">
    <source>
        <dbReference type="EMBL" id="QFY45144.1"/>
    </source>
</evidence>
<dbReference type="Pfam" id="PF04371">
    <property type="entry name" value="PAD_porph"/>
    <property type="match status" value="1"/>
</dbReference>
<dbReference type="KEGG" id="mmob:F6R98_15570"/>
<accession>A0A5Q0BSI9</accession>
<organism evidence="2 3">
    <name type="scientific">Candidatus Methylospira mobilis</name>
    <dbReference type="NCBI Taxonomy" id="1808979"/>
    <lineage>
        <taxon>Bacteria</taxon>
        <taxon>Pseudomonadati</taxon>
        <taxon>Pseudomonadota</taxon>
        <taxon>Gammaproteobacteria</taxon>
        <taxon>Methylococcales</taxon>
        <taxon>Methylococcaceae</taxon>
        <taxon>Candidatus Methylospira</taxon>
    </lineage>
</organism>
<dbReference type="GO" id="GO:0009446">
    <property type="term" value="P:putrescine biosynthetic process"/>
    <property type="evidence" value="ECO:0007669"/>
    <property type="project" value="InterPro"/>
</dbReference>
<evidence type="ECO:0000256" key="1">
    <source>
        <dbReference type="ARBA" id="ARBA00022801"/>
    </source>
</evidence>
<protein>
    <submittedName>
        <fullName evidence="2">Agmatine deiminase family protein</fullName>
    </submittedName>
</protein>
<dbReference type="GO" id="GO:0004668">
    <property type="term" value="F:protein-arginine deiminase activity"/>
    <property type="evidence" value="ECO:0007669"/>
    <property type="project" value="InterPro"/>
</dbReference>
<dbReference type="PANTHER" id="PTHR31377">
    <property type="entry name" value="AGMATINE DEIMINASE-RELATED"/>
    <property type="match status" value="1"/>
</dbReference>
<gene>
    <name evidence="2" type="ORF">F6R98_15570</name>
</gene>
<dbReference type="EMBL" id="CP044205">
    <property type="protein sequence ID" value="QFY45144.1"/>
    <property type="molecule type" value="Genomic_DNA"/>
</dbReference>
<dbReference type="InterPro" id="IPR007466">
    <property type="entry name" value="Peptidyl-Arg-deiminase_porph"/>
</dbReference>
<dbReference type="Proteomes" id="UP000325755">
    <property type="component" value="Chromosome"/>
</dbReference>